<reference evidence="2" key="1">
    <citation type="submission" date="2020-07" db="EMBL/GenBank/DDBJ databases">
        <title>Ethylene signaling mediates host invasion by parasitic plants.</title>
        <authorList>
            <person name="Yoshida S."/>
        </authorList>
    </citation>
    <scope>NUCLEOTIDE SEQUENCE</scope>
    <source>
        <strain evidence="2">Okayama</strain>
    </source>
</reference>
<comment type="caution">
    <text evidence="2">The sequence shown here is derived from an EMBL/GenBank/DDBJ whole genome shotgun (WGS) entry which is preliminary data.</text>
</comment>
<feature type="compositionally biased region" description="Polar residues" evidence="1">
    <location>
        <begin position="1"/>
        <end position="32"/>
    </location>
</feature>
<dbReference type="EMBL" id="BMAC01000972">
    <property type="protein sequence ID" value="GFQ04751.1"/>
    <property type="molecule type" value="Genomic_DNA"/>
</dbReference>
<dbReference type="Proteomes" id="UP000653305">
    <property type="component" value="Unassembled WGS sequence"/>
</dbReference>
<evidence type="ECO:0000256" key="1">
    <source>
        <dbReference type="SAM" id="MobiDB-lite"/>
    </source>
</evidence>
<dbReference type="Pfam" id="PF12023">
    <property type="entry name" value="DUF3511"/>
    <property type="match status" value="1"/>
</dbReference>
<accession>A0A830CXW2</accession>
<dbReference type="PANTHER" id="PTHR33193">
    <property type="entry name" value="DOMAIN PROTEIN, PUTATIVE (DUF3511)-RELATED"/>
    <property type="match status" value="1"/>
</dbReference>
<dbReference type="AlphaFoldDB" id="A0A830CXW2"/>
<evidence type="ECO:0000313" key="2">
    <source>
        <dbReference type="EMBL" id="GFQ04751.1"/>
    </source>
</evidence>
<protein>
    <submittedName>
        <fullName evidence="2">Uncharacterized protein</fullName>
    </submittedName>
</protein>
<organism evidence="2 3">
    <name type="scientific">Phtheirospermum japonicum</name>
    <dbReference type="NCBI Taxonomy" id="374723"/>
    <lineage>
        <taxon>Eukaryota</taxon>
        <taxon>Viridiplantae</taxon>
        <taxon>Streptophyta</taxon>
        <taxon>Embryophyta</taxon>
        <taxon>Tracheophyta</taxon>
        <taxon>Spermatophyta</taxon>
        <taxon>Magnoliopsida</taxon>
        <taxon>eudicotyledons</taxon>
        <taxon>Gunneridae</taxon>
        <taxon>Pentapetalae</taxon>
        <taxon>asterids</taxon>
        <taxon>lamiids</taxon>
        <taxon>Lamiales</taxon>
        <taxon>Orobanchaceae</taxon>
        <taxon>Orobanchaceae incertae sedis</taxon>
        <taxon>Phtheirospermum</taxon>
    </lineage>
</organism>
<evidence type="ECO:0000313" key="3">
    <source>
        <dbReference type="Proteomes" id="UP000653305"/>
    </source>
</evidence>
<keyword evidence="3" id="KW-1185">Reference proteome</keyword>
<feature type="region of interest" description="Disordered" evidence="1">
    <location>
        <begin position="1"/>
        <end position="43"/>
    </location>
</feature>
<name>A0A830CXW2_9LAMI</name>
<sequence length="113" mass="13077">MDRFSRSNSSRGNLVQPNSMNNLRSLSTSSYNPLPPHLENNGNFKEVNMEKENKCSRNYSSKNWSFNLDPELQRKKRVAGYKAYTVEGKMKGSVKKSFKWIKETCNQVAHGLW</sequence>
<dbReference type="PANTHER" id="PTHR33193:SF43">
    <property type="entry name" value="TRANSMEMBRANE PROTEIN DDB_G0273707_DDB_G0273361-LIKE"/>
    <property type="match status" value="1"/>
</dbReference>
<gene>
    <name evidence="2" type="ORF">PHJA_002619100</name>
</gene>
<dbReference type="OrthoDB" id="1655903at2759"/>
<dbReference type="InterPro" id="IPR021899">
    <property type="entry name" value="DUF3511"/>
</dbReference>
<proteinExistence type="predicted"/>